<keyword evidence="7" id="KW-1185">Reference proteome</keyword>
<dbReference type="Gene3D" id="1.10.10.10">
    <property type="entry name" value="Winged helix-like DNA-binding domain superfamily/Winged helix DNA-binding domain"/>
    <property type="match status" value="1"/>
</dbReference>
<sequence length="382" mass="43063">MKNERMPLYQQIQDYVKELIDSSGLKQGDRIPSEKELMELFHVSKITVVNALAGLVNEGLISRIPGRGSFVSSPKLDKTYADSSQPVVRPMDSLNVMEERDLIGIVMPSIVDYFSIRLLEGMQKGLEEQGYRSIIQLTGGSLEREKEAIKLLMAFGVKGLLVFPVDEEKYNEEIISMKFGNFPFVLIDRYLPGVETDYIASDGKMGTQLAVDYLWELGHRDIAICSDSPIQTVTVQERIDGYISALKNKGALINPAHIITGFSILDSQDFKDHALAKYIKSRMATAYITLNGRLGARIYQIAGQAGLQVPQDLSIVTFDDPMAIIEGLTTFTHIKQFEYEMGYKAAQILLERTKLEREQMKNYNKILMKPELIIRQTTSPYV</sequence>
<evidence type="ECO:0000256" key="4">
    <source>
        <dbReference type="ARBA" id="ARBA00023163"/>
    </source>
</evidence>
<keyword evidence="1" id="KW-0678">Repressor</keyword>
<dbReference type="SUPFAM" id="SSF53822">
    <property type="entry name" value="Periplasmic binding protein-like I"/>
    <property type="match status" value="1"/>
</dbReference>
<dbReference type="RefSeq" id="WP_198957430.1">
    <property type="nucleotide sequence ID" value="NZ_MSZX01000002.1"/>
</dbReference>
<dbReference type="PANTHER" id="PTHR30146:SF95">
    <property type="entry name" value="RIBOSE OPERON REPRESSOR"/>
    <property type="match status" value="1"/>
</dbReference>
<dbReference type="Pfam" id="PF13377">
    <property type="entry name" value="Peripla_BP_3"/>
    <property type="match status" value="1"/>
</dbReference>
<feature type="domain" description="HTH gntR-type" evidence="5">
    <location>
        <begin position="6"/>
        <end position="74"/>
    </location>
</feature>
<reference evidence="6 7" key="1">
    <citation type="submission" date="2017-01" db="EMBL/GenBank/DDBJ databases">
        <title>Genome analysis of Paenibacillus selenitrireducens ES3-24.</title>
        <authorList>
            <person name="Xu D."/>
            <person name="Yao R."/>
            <person name="Zheng S."/>
        </authorList>
    </citation>
    <scope>NUCLEOTIDE SEQUENCE [LARGE SCALE GENOMIC DNA]</scope>
    <source>
        <strain evidence="6 7">ES3-24</strain>
    </source>
</reference>
<keyword evidence="3" id="KW-0238">DNA-binding</keyword>
<dbReference type="PROSITE" id="PS50949">
    <property type="entry name" value="HTH_GNTR"/>
    <property type="match status" value="1"/>
</dbReference>
<comment type="caution">
    <text evidence="6">The sequence shown here is derived from an EMBL/GenBank/DDBJ whole genome shotgun (WGS) entry which is preliminary data.</text>
</comment>
<evidence type="ECO:0000256" key="3">
    <source>
        <dbReference type="ARBA" id="ARBA00023125"/>
    </source>
</evidence>
<dbReference type="AlphaFoldDB" id="A0A1T2XKX1"/>
<dbReference type="InterPro" id="IPR046335">
    <property type="entry name" value="LacI/GalR-like_sensor"/>
</dbReference>
<dbReference type="GO" id="GO:0000976">
    <property type="term" value="F:transcription cis-regulatory region binding"/>
    <property type="evidence" value="ECO:0007669"/>
    <property type="project" value="TreeGrafter"/>
</dbReference>
<dbReference type="InterPro" id="IPR036390">
    <property type="entry name" value="WH_DNA-bd_sf"/>
</dbReference>
<dbReference type="CDD" id="cd07377">
    <property type="entry name" value="WHTH_GntR"/>
    <property type="match status" value="1"/>
</dbReference>
<dbReference type="Proteomes" id="UP000190188">
    <property type="component" value="Unassembled WGS sequence"/>
</dbReference>
<dbReference type="GO" id="GO:0003700">
    <property type="term" value="F:DNA-binding transcription factor activity"/>
    <property type="evidence" value="ECO:0007669"/>
    <property type="project" value="InterPro"/>
</dbReference>
<dbReference type="Gene3D" id="3.40.50.2300">
    <property type="match status" value="2"/>
</dbReference>
<dbReference type="SUPFAM" id="SSF46785">
    <property type="entry name" value="Winged helix' DNA-binding domain"/>
    <property type="match status" value="1"/>
</dbReference>
<protein>
    <submittedName>
        <fullName evidence="6">GntR family transcriptional regulator</fullName>
    </submittedName>
</protein>
<gene>
    <name evidence="6" type="ORF">BVG16_07245</name>
</gene>
<keyword evidence="2" id="KW-0805">Transcription regulation</keyword>
<dbReference type="Pfam" id="PF00392">
    <property type="entry name" value="GntR"/>
    <property type="match status" value="1"/>
</dbReference>
<organism evidence="6 7">
    <name type="scientific">Paenibacillus selenitireducens</name>
    <dbReference type="NCBI Taxonomy" id="1324314"/>
    <lineage>
        <taxon>Bacteria</taxon>
        <taxon>Bacillati</taxon>
        <taxon>Bacillota</taxon>
        <taxon>Bacilli</taxon>
        <taxon>Bacillales</taxon>
        <taxon>Paenibacillaceae</taxon>
        <taxon>Paenibacillus</taxon>
    </lineage>
</organism>
<proteinExistence type="predicted"/>
<dbReference type="InterPro" id="IPR000524">
    <property type="entry name" value="Tscrpt_reg_HTH_GntR"/>
</dbReference>
<dbReference type="EMBL" id="MSZX01000002">
    <property type="protein sequence ID" value="OPA80514.1"/>
    <property type="molecule type" value="Genomic_DNA"/>
</dbReference>
<evidence type="ECO:0000313" key="6">
    <source>
        <dbReference type="EMBL" id="OPA80514.1"/>
    </source>
</evidence>
<accession>A0A1T2XKX1</accession>
<dbReference type="SMART" id="SM00345">
    <property type="entry name" value="HTH_GNTR"/>
    <property type="match status" value="1"/>
</dbReference>
<dbReference type="STRING" id="1324314.BVG16_07245"/>
<dbReference type="InterPro" id="IPR036388">
    <property type="entry name" value="WH-like_DNA-bd_sf"/>
</dbReference>
<dbReference type="PANTHER" id="PTHR30146">
    <property type="entry name" value="LACI-RELATED TRANSCRIPTIONAL REPRESSOR"/>
    <property type="match status" value="1"/>
</dbReference>
<dbReference type="PRINTS" id="PR00035">
    <property type="entry name" value="HTHGNTR"/>
</dbReference>
<evidence type="ECO:0000256" key="2">
    <source>
        <dbReference type="ARBA" id="ARBA00023015"/>
    </source>
</evidence>
<keyword evidence="4" id="KW-0804">Transcription</keyword>
<dbReference type="InterPro" id="IPR028082">
    <property type="entry name" value="Peripla_BP_I"/>
</dbReference>
<dbReference type="CDD" id="cd06267">
    <property type="entry name" value="PBP1_LacI_sugar_binding-like"/>
    <property type="match status" value="1"/>
</dbReference>
<name>A0A1T2XKX1_9BACL</name>
<evidence type="ECO:0000256" key="1">
    <source>
        <dbReference type="ARBA" id="ARBA00022491"/>
    </source>
</evidence>
<evidence type="ECO:0000259" key="5">
    <source>
        <dbReference type="PROSITE" id="PS50949"/>
    </source>
</evidence>
<evidence type="ECO:0000313" key="7">
    <source>
        <dbReference type="Proteomes" id="UP000190188"/>
    </source>
</evidence>